<dbReference type="EMBL" id="SRHE01000782">
    <property type="protein sequence ID" value="TWW08215.1"/>
    <property type="molecule type" value="Genomic_DNA"/>
</dbReference>
<comment type="cofactor">
    <cofactor evidence="1">
        <name>Mg(2+)</name>
        <dbReference type="ChEBI" id="CHEBI:18420"/>
    </cofactor>
</comment>
<evidence type="ECO:0000313" key="8">
    <source>
        <dbReference type="Proteomes" id="UP000321083"/>
    </source>
</evidence>
<accession>A0A5C6M296</accession>
<keyword evidence="8" id="KW-1185">Reference proteome</keyword>
<proteinExistence type="predicted"/>
<evidence type="ECO:0000256" key="1">
    <source>
        <dbReference type="ARBA" id="ARBA00001946"/>
    </source>
</evidence>
<dbReference type="Pfam" id="PF00480">
    <property type="entry name" value="ROK"/>
    <property type="match status" value="1"/>
</dbReference>
<dbReference type="InterPro" id="IPR051804">
    <property type="entry name" value="Carb_Metab_Reg_Kinase/Isom"/>
</dbReference>
<evidence type="ECO:0000256" key="4">
    <source>
        <dbReference type="ARBA" id="ARBA00022842"/>
    </source>
</evidence>
<sequence>MSASCGELVGAIEAGGTKFICAVGGRSGRDLLVRQQFATGADPVRLMAEVVRWFGVQQERWGRLAAVGVASFGPLDLQPGSGTWGCITTTPKPGWQCADLAGPLLRGFPGVRLALDTDVNGAALGEQRWGAARGLEDFVYVTVGTGIGGGGMSGGRLLHGLMHPEMGHMLLPGVAGDSFPGVCPFHGRCWEGLCSGPAIAKRAGRAVEELSADDAAWSVTIRCMAQAMMNLTCVLSPRRIVLGGSVRKAGRLGESEFFRRLRLETDELLAGYIGALSLRAGCLEEYLVAPQLGDDAGVCGALALGQDALL</sequence>
<keyword evidence="2" id="KW-0479">Metal-binding</keyword>
<evidence type="ECO:0000256" key="6">
    <source>
        <dbReference type="ARBA" id="ARBA00048451"/>
    </source>
</evidence>
<dbReference type="Proteomes" id="UP000321083">
    <property type="component" value="Unassembled WGS sequence"/>
</dbReference>
<dbReference type="PANTHER" id="PTHR42742:SF3">
    <property type="entry name" value="FRUCTOKINASE"/>
    <property type="match status" value="1"/>
</dbReference>
<dbReference type="GO" id="GO:0008865">
    <property type="term" value="F:fructokinase activity"/>
    <property type="evidence" value="ECO:0007669"/>
    <property type="project" value="UniProtKB-EC"/>
</dbReference>
<gene>
    <name evidence="7" type="ORF">E3A20_26560</name>
</gene>
<dbReference type="SUPFAM" id="SSF53067">
    <property type="entry name" value="Actin-like ATPase domain"/>
    <property type="match status" value="1"/>
</dbReference>
<dbReference type="Gene3D" id="3.30.420.40">
    <property type="match status" value="2"/>
</dbReference>
<evidence type="ECO:0000313" key="7">
    <source>
        <dbReference type="EMBL" id="TWW08215.1"/>
    </source>
</evidence>
<protein>
    <recommendedName>
        <fullName evidence="5">fructokinase</fullName>
        <ecNumber evidence="5">2.7.1.4</ecNumber>
    </recommendedName>
</protein>
<dbReference type="EC" id="2.7.1.4" evidence="5"/>
<evidence type="ECO:0000256" key="2">
    <source>
        <dbReference type="ARBA" id="ARBA00022723"/>
    </source>
</evidence>
<name>A0A5C6M296_9PLAN</name>
<evidence type="ECO:0000256" key="5">
    <source>
        <dbReference type="ARBA" id="ARBA00038887"/>
    </source>
</evidence>
<comment type="catalytic activity">
    <reaction evidence="6">
        <text>D-fructose + ATP = D-fructose 6-phosphate + ADP + H(+)</text>
        <dbReference type="Rhea" id="RHEA:16125"/>
        <dbReference type="ChEBI" id="CHEBI:15378"/>
        <dbReference type="ChEBI" id="CHEBI:30616"/>
        <dbReference type="ChEBI" id="CHEBI:37721"/>
        <dbReference type="ChEBI" id="CHEBI:61527"/>
        <dbReference type="ChEBI" id="CHEBI:456216"/>
        <dbReference type="EC" id="2.7.1.4"/>
    </reaction>
</comment>
<keyword evidence="4" id="KW-0460">Magnesium</keyword>
<evidence type="ECO:0000256" key="3">
    <source>
        <dbReference type="ARBA" id="ARBA00022833"/>
    </source>
</evidence>
<dbReference type="GO" id="GO:0046872">
    <property type="term" value="F:metal ion binding"/>
    <property type="evidence" value="ECO:0007669"/>
    <property type="project" value="UniProtKB-KW"/>
</dbReference>
<keyword evidence="7" id="KW-0808">Transferase</keyword>
<dbReference type="InterPro" id="IPR043129">
    <property type="entry name" value="ATPase_NBD"/>
</dbReference>
<reference evidence="7 8" key="1">
    <citation type="submission" date="2019-08" db="EMBL/GenBank/DDBJ databases">
        <title>100 year-old enigma solved: identification of Planctomyces bekefii, the type genus and species of the phylum Planctomycetes.</title>
        <authorList>
            <person name="Svetlana D.N."/>
            <person name="Overmann J."/>
        </authorList>
    </citation>
    <scope>NUCLEOTIDE SEQUENCE [LARGE SCALE GENOMIC DNA]</scope>
    <source>
        <strain evidence="7">Phe10_nw2017</strain>
    </source>
</reference>
<organism evidence="7 8">
    <name type="scientific">Planctomyces bekefii</name>
    <dbReference type="NCBI Taxonomy" id="1653850"/>
    <lineage>
        <taxon>Bacteria</taxon>
        <taxon>Pseudomonadati</taxon>
        <taxon>Planctomycetota</taxon>
        <taxon>Planctomycetia</taxon>
        <taxon>Planctomycetales</taxon>
        <taxon>Planctomycetaceae</taxon>
        <taxon>Planctomyces</taxon>
    </lineage>
</organism>
<keyword evidence="3" id="KW-0862">Zinc</keyword>
<comment type="caution">
    <text evidence="7">The sequence shown here is derived from an EMBL/GenBank/DDBJ whole genome shotgun (WGS) entry which is preliminary data.</text>
</comment>
<dbReference type="CDD" id="cd24067">
    <property type="entry name" value="ASKHA_NBD_ROK_BsFRK-like"/>
    <property type="match status" value="1"/>
</dbReference>
<reference evidence="7 8" key="2">
    <citation type="submission" date="2019-08" db="EMBL/GenBank/DDBJ databases">
        <authorList>
            <person name="Henke P."/>
        </authorList>
    </citation>
    <scope>NUCLEOTIDE SEQUENCE [LARGE SCALE GENOMIC DNA]</scope>
    <source>
        <strain evidence="7">Phe10_nw2017</strain>
    </source>
</reference>
<dbReference type="PANTHER" id="PTHR42742">
    <property type="entry name" value="TRANSCRIPTIONAL REPRESSOR MPRA"/>
    <property type="match status" value="1"/>
</dbReference>
<keyword evidence="7" id="KW-0418">Kinase</keyword>
<dbReference type="InterPro" id="IPR000600">
    <property type="entry name" value="ROK"/>
</dbReference>
<dbReference type="AlphaFoldDB" id="A0A5C6M296"/>